<dbReference type="PROSITE" id="PS50005">
    <property type="entry name" value="TPR"/>
    <property type="match status" value="1"/>
</dbReference>
<name>A0AAD6UH15_9AGAR</name>
<reference evidence="8" key="1">
    <citation type="submission" date="2023-03" db="EMBL/GenBank/DDBJ databases">
        <title>Massive genome expansion in bonnet fungi (Mycena s.s.) driven by repeated elements and novel gene families across ecological guilds.</title>
        <authorList>
            <consortium name="Lawrence Berkeley National Laboratory"/>
            <person name="Harder C.B."/>
            <person name="Miyauchi S."/>
            <person name="Viragh M."/>
            <person name="Kuo A."/>
            <person name="Thoen E."/>
            <person name="Andreopoulos B."/>
            <person name="Lu D."/>
            <person name="Skrede I."/>
            <person name="Drula E."/>
            <person name="Henrissat B."/>
            <person name="Morin E."/>
            <person name="Kohler A."/>
            <person name="Barry K."/>
            <person name="LaButti K."/>
            <person name="Morin E."/>
            <person name="Salamov A."/>
            <person name="Lipzen A."/>
            <person name="Mereny Z."/>
            <person name="Hegedus B."/>
            <person name="Baldrian P."/>
            <person name="Stursova M."/>
            <person name="Weitz H."/>
            <person name="Taylor A."/>
            <person name="Grigoriev I.V."/>
            <person name="Nagy L.G."/>
            <person name="Martin F."/>
            <person name="Kauserud H."/>
        </authorList>
    </citation>
    <scope>NUCLEOTIDE SEQUENCE</scope>
    <source>
        <strain evidence="8">CBHHK173m</strain>
    </source>
</reference>
<feature type="region of interest" description="Disordered" evidence="6">
    <location>
        <begin position="123"/>
        <end position="267"/>
    </location>
</feature>
<dbReference type="PANTHER" id="PTHR46423:SF1">
    <property type="entry name" value="RNA POLYMERASE II-ASSOCIATED PROTEIN 3"/>
    <property type="match status" value="1"/>
</dbReference>
<keyword evidence="1" id="KW-0677">Repeat</keyword>
<evidence type="ECO:0000259" key="7">
    <source>
        <dbReference type="Pfam" id="PF13877"/>
    </source>
</evidence>
<dbReference type="InterPro" id="IPR019734">
    <property type="entry name" value="TPR_rpt"/>
</dbReference>
<evidence type="ECO:0000313" key="9">
    <source>
        <dbReference type="Proteomes" id="UP001222325"/>
    </source>
</evidence>
<keyword evidence="2 5" id="KW-0802">TPR repeat</keyword>
<feature type="compositionally biased region" description="Basic and acidic residues" evidence="6">
    <location>
        <begin position="247"/>
        <end position="257"/>
    </location>
</feature>
<comment type="similarity">
    <text evidence="3">Belongs to the RPAP3 family.</text>
</comment>
<dbReference type="EMBL" id="JARJCN010000002">
    <property type="protein sequence ID" value="KAJ7103106.1"/>
    <property type="molecule type" value="Genomic_DNA"/>
</dbReference>
<comment type="caution">
    <text evidence="8">The sequence shown here is derived from an EMBL/GenBank/DDBJ whole genome shotgun (WGS) entry which is preliminary data.</text>
</comment>
<organism evidence="8 9">
    <name type="scientific">Mycena belliarum</name>
    <dbReference type="NCBI Taxonomy" id="1033014"/>
    <lineage>
        <taxon>Eukaryota</taxon>
        <taxon>Fungi</taxon>
        <taxon>Dikarya</taxon>
        <taxon>Basidiomycota</taxon>
        <taxon>Agaricomycotina</taxon>
        <taxon>Agaricomycetes</taxon>
        <taxon>Agaricomycetidae</taxon>
        <taxon>Agaricales</taxon>
        <taxon>Marasmiineae</taxon>
        <taxon>Mycenaceae</taxon>
        <taxon>Mycena</taxon>
    </lineage>
</organism>
<evidence type="ECO:0000256" key="5">
    <source>
        <dbReference type="PROSITE-ProRule" id="PRU00339"/>
    </source>
</evidence>
<dbReference type="InterPro" id="IPR011990">
    <property type="entry name" value="TPR-like_helical_dom_sf"/>
</dbReference>
<dbReference type="PANTHER" id="PTHR46423">
    <property type="entry name" value="RNA POLYMERASE II-ASSOCIATED PROTEIN 3"/>
    <property type="match status" value="1"/>
</dbReference>
<feature type="compositionally biased region" description="Pro residues" evidence="6">
    <location>
        <begin position="228"/>
        <end position="242"/>
    </location>
</feature>
<keyword evidence="9" id="KW-1185">Reference proteome</keyword>
<dbReference type="AlphaFoldDB" id="A0AAD6UH15"/>
<dbReference type="InterPro" id="IPR025986">
    <property type="entry name" value="RPAP3-like_C"/>
</dbReference>
<feature type="compositionally biased region" description="Pro residues" evidence="6">
    <location>
        <begin position="295"/>
        <end position="310"/>
    </location>
</feature>
<dbReference type="Pfam" id="PF13877">
    <property type="entry name" value="RPAP3_C"/>
    <property type="match status" value="1"/>
</dbReference>
<gene>
    <name evidence="8" type="ORF">B0H15DRAFT_1016937</name>
</gene>
<dbReference type="GO" id="GO:0101031">
    <property type="term" value="C:protein folding chaperone complex"/>
    <property type="evidence" value="ECO:0007669"/>
    <property type="project" value="TreeGrafter"/>
</dbReference>
<dbReference type="InterPro" id="IPR051966">
    <property type="entry name" value="RPAP3"/>
</dbReference>
<sequence>MAQAAKEKGNAAFKAGDYPTAVGHYSAAMHADRTDATFPLNRAAAYLKLGKSEDAERDCSTVLALSKVNVKALFRRAQARVGMGKLAEAQKDLTEAAKLEPANQSVKAELSIVAELMQRAAAKKSKVVPADVASTSTPKRRRVPITIVEPDGRRITPAQASTASVPSGSKATPTPITMAKTSTDTIMNPISSRPLTAPSTSNSKAHLPAPSPAPPQTQAQPQTQTQPQPDPQPKPKPAPAPAPASFKDAKSARDTSKPSRVGGGIFRASGENTIFAPRERTYVLAAAAPAFVPNPPPPAPASESIPPAPAPVQTHRRPAPAFVPAKSPMTLVAFTRAWDADPAPGARRALLFKIPPGALPALFQTSLEPALLAEAADALAAGLALATGDASTAGDSGDARADKEAKEAAAAYLHAFARVPRFATVVRLLSTAERARVRGVWGVLGVGVVRADGAEGVEGAGAWAPVFR</sequence>
<feature type="repeat" description="TPR" evidence="5">
    <location>
        <begin position="70"/>
        <end position="103"/>
    </location>
</feature>
<dbReference type="Proteomes" id="UP001222325">
    <property type="component" value="Unassembled WGS sequence"/>
</dbReference>
<protein>
    <recommendedName>
        <fullName evidence="4">RNA polymerase II-associated protein 3</fullName>
    </recommendedName>
</protein>
<dbReference type="Gene3D" id="1.25.40.10">
    <property type="entry name" value="Tetratricopeptide repeat domain"/>
    <property type="match status" value="1"/>
</dbReference>
<dbReference type="SUPFAM" id="SSF48452">
    <property type="entry name" value="TPR-like"/>
    <property type="match status" value="1"/>
</dbReference>
<proteinExistence type="inferred from homology"/>
<dbReference type="SMART" id="SM00028">
    <property type="entry name" value="TPR"/>
    <property type="match status" value="3"/>
</dbReference>
<feature type="region of interest" description="Disordered" evidence="6">
    <location>
        <begin position="295"/>
        <end position="322"/>
    </location>
</feature>
<accession>A0AAD6UH15</accession>
<evidence type="ECO:0000256" key="6">
    <source>
        <dbReference type="SAM" id="MobiDB-lite"/>
    </source>
</evidence>
<evidence type="ECO:0000256" key="2">
    <source>
        <dbReference type="ARBA" id="ARBA00022803"/>
    </source>
</evidence>
<evidence type="ECO:0000256" key="3">
    <source>
        <dbReference type="ARBA" id="ARBA00038275"/>
    </source>
</evidence>
<feature type="compositionally biased region" description="Low complexity" evidence="6">
    <location>
        <begin position="216"/>
        <end position="227"/>
    </location>
</feature>
<evidence type="ECO:0000313" key="8">
    <source>
        <dbReference type="EMBL" id="KAJ7103106.1"/>
    </source>
</evidence>
<feature type="compositionally biased region" description="Polar residues" evidence="6">
    <location>
        <begin position="158"/>
        <end position="204"/>
    </location>
</feature>
<evidence type="ECO:0000256" key="1">
    <source>
        <dbReference type="ARBA" id="ARBA00022737"/>
    </source>
</evidence>
<evidence type="ECO:0000256" key="4">
    <source>
        <dbReference type="ARBA" id="ARBA00040133"/>
    </source>
</evidence>
<feature type="domain" description="RNA-polymerase II-associated protein 3-like C-terminal" evidence="7">
    <location>
        <begin position="328"/>
        <end position="434"/>
    </location>
</feature>